<accession>A0A9E7L6C2</accession>
<dbReference type="OrthoDB" id="695137at2759"/>
<dbReference type="Proteomes" id="UP001055439">
    <property type="component" value="Chromosome 8"/>
</dbReference>
<organism evidence="2 3">
    <name type="scientific">Musa troglodytarum</name>
    <name type="common">fe'i banana</name>
    <dbReference type="NCBI Taxonomy" id="320322"/>
    <lineage>
        <taxon>Eukaryota</taxon>
        <taxon>Viridiplantae</taxon>
        <taxon>Streptophyta</taxon>
        <taxon>Embryophyta</taxon>
        <taxon>Tracheophyta</taxon>
        <taxon>Spermatophyta</taxon>
        <taxon>Magnoliopsida</taxon>
        <taxon>Liliopsida</taxon>
        <taxon>Zingiberales</taxon>
        <taxon>Musaceae</taxon>
        <taxon>Musa</taxon>
    </lineage>
</organism>
<name>A0A9E7L6C2_9LILI</name>
<evidence type="ECO:0000313" key="2">
    <source>
        <dbReference type="EMBL" id="URE39665.1"/>
    </source>
</evidence>
<evidence type="ECO:0000313" key="3">
    <source>
        <dbReference type="Proteomes" id="UP001055439"/>
    </source>
</evidence>
<dbReference type="AlphaFoldDB" id="A0A9E7L6C2"/>
<proteinExistence type="predicted"/>
<sequence length="162" mass="17098">TTHTIVGLRHRPPESTDAVATEEEGPDTIWSSKPSLRSSARRLKLRNAGDSSGSGAWPSKYRTTWRMLGRAVGSSCEQSSPSFRTSSTCSTTYSSLSLGSLVSSIDPFRHFSTTQSSRTSCSSCAVGSAGLLPQATSRRNAPNANTSVMVVALPVRASSGAR</sequence>
<evidence type="ECO:0000256" key="1">
    <source>
        <dbReference type="SAM" id="MobiDB-lite"/>
    </source>
</evidence>
<dbReference type="EMBL" id="CP097510">
    <property type="protein sequence ID" value="URE39665.1"/>
    <property type="molecule type" value="Genomic_DNA"/>
</dbReference>
<protein>
    <submittedName>
        <fullName evidence="2">Uncharacterized protein</fullName>
    </submittedName>
</protein>
<feature type="non-terminal residue" evidence="2">
    <location>
        <position position="1"/>
    </location>
</feature>
<reference evidence="2" key="1">
    <citation type="submission" date="2022-05" db="EMBL/GenBank/DDBJ databases">
        <title>The Musa troglodytarum L. genome provides insights into the mechanism of non-climacteric behaviour and enrichment of carotenoids.</title>
        <authorList>
            <person name="Wang J."/>
        </authorList>
    </citation>
    <scope>NUCLEOTIDE SEQUENCE</scope>
    <source>
        <tissue evidence="2">Leaf</tissue>
    </source>
</reference>
<gene>
    <name evidence="2" type="ORF">MUK42_32612</name>
</gene>
<keyword evidence="3" id="KW-1185">Reference proteome</keyword>
<feature type="region of interest" description="Disordered" evidence="1">
    <location>
        <begin position="1"/>
        <end position="36"/>
    </location>
</feature>